<keyword evidence="25" id="KW-1185">Reference proteome</keyword>
<gene>
    <name evidence="24" type="primary">Flt1</name>
    <name evidence="24" type="ORF">T01_14352</name>
</gene>
<keyword evidence="4 20" id="KW-0812">Transmembrane</keyword>
<feature type="binding site" evidence="17">
    <location>
        <position position="1083"/>
    </location>
    <ligand>
        <name>ATP</name>
        <dbReference type="ChEBI" id="CHEBI:30616"/>
    </ligand>
</feature>
<comment type="caution">
    <text evidence="24">The sequence shown here is derived from an EMBL/GenBank/DDBJ whole genome shotgun (WGS) entry which is preliminary data.</text>
</comment>
<keyword evidence="13" id="KW-0325">Glycoprotein</keyword>
<evidence type="ECO:0000256" key="12">
    <source>
        <dbReference type="ARBA" id="ARBA00023170"/>
    </source>
</evidence>
<comment type="catalytic activity">
    <reaction evidence="15">
        <text>L-tyrosyl-[protein] + ATP = O-phospho-L-tyrosyl-[protein] + ADP + H(+)</text>
        <dbReference type="Rhea" id="RHEA:10596"/>
        <dbReference type="Rhea" id="RHEA-COMP:10136"/>
        <dbReference type="Rhea" id="RHEA-COMP:20101"/>
        <dbReference type="ChEBI" id="CHEBI:15378"/>
        <dbReference type="ChEBI" id="CHEBI:30616"/>
        <dbReference type="ChEBI" id="CHEBI:46858"/>
        <dbReference type="ChEBI" id="CHEBI:61978"/>
        <dbReference type="ChEBI" id="CHEBI:456216"/>
        <dbReference type="EC" id="2.7.10.1"/>
    </reaction>
</comment>
<evidence type="ECO:0000256" key="17">
    <source>
        <dbReference type="PIRSR" id="PIRSR000615-2"/>
    </source>
</evidence>
<keyword evidence="11" id="KW-1015">Disulfide bond</keyword>
<dbReference type="EC" id="2.7.10.1" evidence="2"/>
<name>A0A0V1BY71_TRISP</name>
<evidence type="ECO:0000256" key="15">
    <source>
        <dbReference type="ARBA" id="ARBA00051243"/>
    </source>
</evidence>
<dbReference type="GO" id="GO:0004714">
    <property type="term" value="F:transmembrane receptor protein tyrosine kinase activity"/>
    <property type="evidence" value="ECO:0007669"/>
    <property type="project" value="UniProtKB-EC"/>
</dbReference>
<dbReference type="FunFam" id="1.10.510.10:FF:001512">
    <property type="entry name" value="Receptor tyrosine-protein kinase erbB-2"/>
    <property type="match status" value="1"/>
</dbReference>
<dbReference type="Pfam" id="PF07679">
    <property type="entry name" value="I-set"/>
    <property type="match status" value="1"/>
</dbReference>
<keyword evidence="18" id="KW-0479">Metal-binding</keyword>
<dbReference type="eggNOG" id="KOG0200">
    <property type="taxonomic scope" value="Eukaryota"/>
</dbReference>
<evidence type="ECO:0000313" key="24">
    <source>
        <dbReference type="EMBL" id="KRY42005.1"/>
    </source>
</evidence>
<dbReference type="PIRSF" id="PIRSF000615">
    <property type="entry name" value="TyrPK_CSF1-R"/>
    <property type="match status" value="1"/>
</dbReference>
<keyword evidence="3" id="KW-0808">Transferase</keyword>
<dbReference type="OrthoDB" id="5912975at2759"/>
<evidence type="ECO:0000256" key="7">
    <source>
        <dbReference type="ARBA" id="ARBA00022840"/>
    </source>
</evidence>
<dbReference type="GO" id="GO:0005886">
    <property type="term" value="C:plasma membrane"/>
    <property type="evidence" value="ECO:0007669"/>
    <property type="project" value="UniProtKB-SubCell"/>
</dbReference>
<feature type="domain" description="Ig-like" evidence="23">
    <location>
        <begin position="251"/>
        <end position="342"/>
    </location>
</feature>
<evidence type="ECO:0000256" key="2">
    <source>
        <dbReference type="ARBA" id="ARBA00011902"/>
    </source>
</evidence>
<dbReference type="CDD" id="cd00192">
    <property type="entry name" value="PTKc"/>
    <property type="match status" value="1"/>
</dbReference>
<feature type="binding site" evidence="17">
    <location>
        <begin position="895"/>
        <end position="902"/>
    </location>
    <ligand>
        <name>ATP</name>
        <dbReference type="ChEBI" id="CHEBI:30616"/>
    </ligand>
</feature>
<dbReference type="CDD" id="cd00096">
    <property type="entry name" value="Ig"/>
    <property type="match status" value="2"/>
</dbReference>
<dbReference type="GO" id="GO:0005524">
    <property type="term" value="F:ATP binding"/>
    <property type="evidence" value="ECO:0007669"/>
    <property type="project" value="UniProtKB-UniRule"/>
</dbReference>
<dbReference type="FunCoup" id="A0A0V1BY71">
    <property type="interactions" value="1205"/>
</dbReference>
<reference evidence="24 25" key="1">
    <citation type="submission" date="2015-01" db="EMBL/GenBank/DDBJ databases">
        <title>Evolution of Trichinella species and genotypes.</title>
        <authorList>
            <person name="Korhonen P.K."/>
            <person name="Edoardo P."/>
            <person name="Giuseppe L.R."/>
            <person name="Gasser R.B."/>
        </authorList>
    </citation>
    <scope>NUCLEOTIDE SEQUENCE [LARGE SCALE GENOMIC DNA]</scope>
    <source>
        <strain evidence="24">ISS3</strain>
    </source>
</reference>
<dbReference type="STRING" id="6334.A0A0V1BY71"/>
<keyword evidence="9 20" id="KW-0472">Membrane</keyword>
<evidence type="ECO:0000313" key="25">
    <source>
        <dbReference type="Proteomes" id="UP000054776"/>
    </source>
</evidence>
<dbReference type="SMART" id="SM00408">
    <property type="entry name" value="IGc2"/>
    <property type="match status" value="3"/>
</dbReference>
<feature type="binding site" evidence="18">
    <location>
        <position position="1097"/>
    </location>
    <ligand>
        <name>Mg(2+)</name>
        <dbReference type="ChEBI" id="CHEBI:18420"/>
    </ligand>
</feature>
<evidence type="ECO:0000256" key="8">
    <source>
        <dbReference type="ARBA" id="ARBA00022989"/>
    </source>
</evidence>
<evidence type="ECO:0000256" key="19">
    <source>
        <dbReference type="PROSITE-ProRule" id="PRU10141"/>
    </source>
</evidence>
<feature type="domain" description="Ig-like" evidence="23">
    <location>
        <begin position="709"/>
        <end position="794"/>
    </location>
</feature>
<dbReference type="InterPro" id="IPR003598">
    <property type="entry name" value="Ig_sub2"/>
</dbReference>
<feature type="chain" id="PRO_5006875558" description="receptor protein-tyrosine kinase" evidence="21">
    <location>
        <begin position="27"/>
        <end position="1344"/>
    </location>
</feature>
<dbReference type="SMART" id="SM00219">
    <property type="entry name" value="TyrKc"/>
    <property type="match status" value="1"/>
</dbReference>
<dbReference type="Pfam" id="PF07714">
    <property type="entry name" value="PK_Tyr_Ser-Thr"/>
    <property type="match status" value="1"/>
</dbReference>
<dbReference type="InterPro" id="IPR017441">
    <property type="entry name" value="Protein_kinase_ATP_BS"/>
</dbReference>
<dbReference type="FunFam" id="2.60.40.10:FF:000032">
    <property type="entry name" value="palladin isoform X1"/>
    <property type="match status" value="1"/>
</dbReference>
<dbReference type="PROSITE" id="PS50835">
    <property type="entry name" value="IG_LIKE"/>
    <property type="match status" value="5"/>
</dbReference>
<keyword evidence="6" id="KW-0418">Kinase</keyword>
<sequence length="1344" mass="153631">METSSTRSQCAHALSAIFLFFNAVLQGKTQFSSNEVRLSQKPALTGIQNNFYIKKHVGDSLTLNCGDDSSVKWKLPNNTIYKGFSDPTVDGRLQTFSDSGLLVLQNLRLTDTGLYTCIISDNKDGKDFTMAEHGTYVYVIDPKSSYLFLHWNDEMDSYSHLIPLHQSNGGYIDCLVTDPDAEVRLYVNEKLIRQAIYNPKRGFFVKPQMFLKNKSTSSPAAAARCEAALGQKEDKLQFLLVVVAEPVKLHPWIEGVSPPYPYIGGEMQISCLNYFQQSFQGYCSWSYPSMGDKDTSMRIVVFQEVEPRFNITLKFKNVTQEDEGIYSCTCSTAGKATSETVSKFIQISSVKGYVKIIHQLSDRRLNTTSGKSVKIPIEFEAWPLEEMHVFWYHSYETHNGLVVKNELTLEDDRFSLITTQLSSNSCRMIWTISNVTLHDMGTYEILVQAANFSSFAVYELFVMSPASIVNFEMFSDSKKLDSRFLELNDHYSLVCQAEGFPLLSITLFWKQCPVEDICPWEKIYSPAFIDPNGNHIQYKSGTYDYVVSYEVIAKSSGSYMCQTENKLNKNLAATAKMEFIVTDIPDAQNNKGFYVDLKKISKFHYGEGKNDVFVTDHIEIICMYQKWEYHSVRWYKDEESKRIPLDDGVYPGITINANNSSAYSSQLQLQISNVHLSHQGIYACEAQSQENGMSVRRTKNLVVMQPTLPTISNSHFVELEANYSEPYDIFCNCTGFPKPKVEWYKNGHQQFTTTSIRLLSEGKQLRILRVVKEDAGLYRCRATNRAGFAEANFTLIVSGLANEHLTTRSIYAMQISLALIGSLSLFLFVALFIVKRRNRLRIKCLEEMHQKLIQSMDCVPNVDPNIPINDQPENLTYDFRYEIPLKCLEVGDILGEGQFGRVYEGFIVGNNKADKTMVAVKTPKNGKNVEHQKALLSELKVMVYIGFHPNVLALIGAITKHMVQGELYVMTEFCMLGCLRDYLRKKAIAFVSEVVLVTPKMTTGNAETLPSDYMIPNSMFSSRSRRTHYQSEFDSQWSDEVAENWSLKTFLCTSDLLSFAYQVANGMQFLSSKNLIHRDLALRNLFLTENHLVKVGDFGLTRRDDQYKIKKLDTPLPIKWMAPESLLYQEYTAKSDAWSFGIVLWEIFSMGETPYADQRPGAEFIRWLKAGNRLLQPSYAPEEIYRLMCQCWLSNPADRPDFGICRERIAEQFIRCNEKIFNSVLQSLEEFKPPALPEEIQKIQQQEAQNCDEPSCVQNEAYFNSTTLPMKSAPIESFHSVTGRQHLLIDFIDSILLFFMLCSTQRRTSRSNLFHDPLDHVRKMFWLFHLQHKQGDEPLDAKQA</sequence>
<dbReference type="GO" id="GO:0043235">
    <property type="term" value="C:receptor complex"/>
    <property type="evidence" value="ECO:0007669"/>
    <property type="project" value="TreeGrafter"/>
</dbReference>
<evidence type="ECO:0000256" key="13">
    <source>
        <dbReference type="ARBA" id="ARBA00023180"/>
    </source>
</evidence>
<accession>A0A0V1BY71</accession>
<dbReference type="GO" id="GO:0045138">
    <property type="term" value="P:nematode male tail tip morphogenesis"/>
    <property type="evidence" value="ECO:0007669"/>
    <property type="project" value="UniProtKB-ARBA"/>
</dbReference>
<evidence type="ECO:0000256" key="20">
    <source>
        <dbReference type="SAM" id="Phobius"/>
    </source>
</evidence>
<keyword evidence="12 24" id="KW-0675">Receptor</keyword>
<dbReference type="InterPro" id="IPR013098">
    <property type="entry name" value="Ig_I-set"/>
</dbReference>
<keyword evidence="10" id="KW-0829">Tyrosine-protein kinase</keyword>
<dbReference type="PROSITE" id="PS00107">
    <property type="entry name" value="PROTEIN_KINASE_ATP"/>
    <property type="match status" value="1"/>
</dbReference>
<evidence type="ECO:0000256" key="9">
    <source>
        <dbReference type="ARBA" id="ARBA00023136"/>
    </source>
</evidence>
<evidence type="ECO:0000256" key="16">
    <source>
        <dbReference type="PIRSR" id="PIRSR000615-1"/>
    </source>
</evidence>
<evidence type="ECO:0000256" key="14">
    <source>
        <dbReference type="ARBA" id="ARBA00023319"/>
    </source>
</evidence>
<feature type="domain" description="Protein kinase" evidence="22">
    <location>
        <begin position="888"/>
        <end position="1214"/>
    </location>
</feature>
<evidence type="ECO:0000256" key="18">
    <source>
        <dbReference type="PIRSR" id="PIRSR000615-3"/>
    </source>
</evidence>
<dbReference type="Gene3D" id="1.10.510.10">
    <property type="entry name" value="Transferase(Phosphotransferase) domain 1"/>
    <property type="match status" value="1"/>
</dbReference>
<keyword evidence="18" id="KW-0460">Magnesium</keyword>
<dbReference type="Gene3D" id="2.60.40.10">
    <property type="entry name" value="Immunoglobulins"/>
    <property type="match status" value="6"/>
</dbReference>
<feature type="transmembrane region" description="Helical" evidence="20">
    <location>
        <begin position="811"/>
        <end position="834"/>
    </location>
</feature>
<organism evidence="24 25">
    <name type="scientific">Trichinella spiralis</name>
    <name type="common">Trichina worm</name>
    <dbReference type="NCBI Taxonomy" id="6334"/>
    <lineage>
        <taxon>Eukaryota</taxon>
        <taxon>Metazoa</taxon>
        <taxon>Ecdysozoa</taxon>
        <taxon>Nematoda</taxon>
        <taxon>Enoplea</taxon>
        <taxon>Dorylaimia</taxon>
        <taxon>Trichinellida</taxon>
        <taxon>Trichinellidae</taxon>
        <taxon>Trichinella</taxon>
    </lineage>
</organism>
<dbReference type="InterPro" id="IPR008266">
    <property type="entry name" value="Tyr_kinase_AS"/>
</dbReference>
<dbReference type="InterPro" id="IPR036179">
    <property type="entry name" value="Ig-like_dom_sf"/>
</dbReference>
<feature type="domain" description="Ig-like" evidence="23">
    <location>
        <begin position="42"/>
        <end position="129"/>
    </location>
</feature>
<dbReference type="PROSITE" id="PS50011">
    <property type="entry name" value="PROTEIN_KINASE_DOM"/>
    <property type="match status" value="1"/>
</dbReference>
<evidence type="ECO:0000256" key="21">
    <source>
        <dbReference type="SAM" id="SignalP"/>
    </source>
</evidence>
<dbReference type="GO" id="GO:0048680">
    <property type="term" value="P:positive regulation of axon regeneration"/>
    <property type="evidence" value="ECO:0007669"/>
    <property type="project" value="UniProtKB-ARBA"/>
</dbReference>
<dbReference type="SUPFAM" id="SSF48726">
    <property type="entry name" value="Immunoglobulin"/>
    <property type="match status" value="6"/>
</dbReference>
<keyword evidence="7 17" id="KW-0067">ATP-binding</keyword>
<feature type="binding site" evidence="17 19">
    <location>
        <position position="921"/>
    </location>
    <ligand>
        <name>ATP</name>
        <dbReference type="ChEBI" id="CHEBI:30616"/>
    </ligand>
</feature>
<keyword evidence="21" id="KW-0732">Signal</keyword>
<dbReference type="SMART" id="SM00409">
    <property type="entry name" value="IG"/>
    <property type="match status" value="5"/>
</dbReference>
<dbReference type="GO" id="GO:0061564">
    <property type="term" value="P:axon development"/>
    <property type="evidence" value="ECO:0007669"/>
    <property type="project" value="UniProtKB-ARBA"/>
</dbReference>
<evidence type="ECO:0000256" key="6">
    <source>
        <dbReference type="ARBA" id="ARBA00022777"/>
    </source>
</evidence>
<dbReference type="GO" id="GO:0007169">
    <property type="term" value="P:cell surface receptor protein tyrosine kinase signaling pathway"/>
    <property type="evidence" value="ECO:0007669"/>
    <property type="project" value="TreeGrafter"/>
</dbReference>
<dbReference type="InterPro" id="IPR003599">
    <property type="entry name" value="Ig_sub"/>
</dbReference>
<dbReference type="InterPro" id="IPR007110">
    <property type="entry name" value="Ig-like_dom"/>
</dbReference>
<dbReference type="GO" id="GO:0046872">
    <property type="term" value="F:metal ion binding"/>
    <property type="evidence" value="ECO:0007669"/>
    <property type="project" value="UniProtKB-KW"/>
</dbReference>
<keyword evidence="5 17" id="KW-0547">Nucleotide-binding</keyword>
<dbReference type="InterPro" id="IPR050122">
    <property type="entry name" value="RTK"/>
</dbReference>
<evidence type="ECO:0000256" key="11">
    <source>
        <dbReference type="ARBA" id="ARBA00023157"/>
    </source>
</evidence>
<protein>
    <recommendedName>
        <fullName evidence="2">receptor protein-tyrosine kinase</fullName>
        <ecNumber evidence="2">2.7.10.1</ecNumber>
    </recommendedName>
</protein>
<dbReference type="Gene3D" id="3.30.200.20">
    <property type="entry name" value="Phosphorylase Kinase, domain 1"/>
    <property type="match status" value="1"/>
</dbReference>
<dbReference type="InterPro" id="IPR011009">
    <property type="entry name" value="Kinase-like_dom_sf"/>
</dbReference>
<proteinExistence type="predicted"/>
<evidence type="ECO:0000256" key="5">
    <source>
        <dbReference type="ARBA" id="ARBA00022741"/>
    </source>
</evidence>
<comment type="subcellular location">
    <subcellularLocation>
        <location evidence="1">Cell membrane</location>
        <topology evidence="1">Single-pass membrane protein</topology>
    </subcellularLocation>
</comment>
<evidence type="ECO:0000256" key="1">
    <source>
        <dbReference type="ARBA" id="ARBA00004162"/>
    </source>
</evidence>
<evidence type="ECO:0000256" key="3">
    <source>
        <dbReference type="ARBA" id="ARBA00022679"/>
    </source>
</evidence>
<dbReference type="PROSITE" id="PS00109">
    <property type="entry name" value="PROTEIN_KINASE_TYR"/>
    <property type="match status" value="1"/>
</dbReference>
<dbReference type="PANTHER" id="PTHR24416">
    <property type="entry name" value="TYROSINE-PROTEIN KINASE RECEPTOR"/>
    <property type="match status" value="1"/>
</dbReference>
<evidence type="ECO:0000259" key="22">
    <source>
        <dbReference type="PROSITE" id="PS50011"/>
    </source>
</evidence>
<feature type="domain" description="Ig-like" evidence="23">
    <location>
        <begin position="465"/>
        <end position="572"/>
    </location>
</feature>
<feature type="domain" description="Ig-like" evidence="23">
    <location>
        <begin position="585"/>
        <end position="694"/>
    </location>
</feature>
<dbReference type="InterPro" id="IPR020635">
    <property type="entry name" value="Tyr_kinase_cat_dom"/>
</dbReference>
<dbReference type="InterPro" id="IPR013783">
    <property type="entry name" value="Ig-like_fold"/>
</dbReference>
<dbReference type="SUPFAM" id="SSF56112">
    <property type="entry name" value="Protein kinase-like (PK-like)"/>
    <property type="match status" value="1"/>
</dbReference>
<evidence type="ECO:0000256" key="10">
    <source>
        <dbReference type="ARBA" id="ARBA00023137"/>
    </source>
</evidence>
<feature type="binding site" evidence="18">
    <location>
        <position position="1084"/>
    </location>
    <ligand>
        <name>Mg(2+)</name>
        <dbReference type="ChEBI" id="CHEBI:18420"/>
    </ligand>
</feature>
<feature type="signal peptide" evidence="21">
    <location>
        <begin position="1"/>
        <end position="26"/>
    </location>
</feature>
<keyword evidence="8 20" id="KW-1133">Transmembrane helix</keyword>
<dbReference type="FunFam" id="3.30.200.20:FF:000586">
    <property type="entry name" value="Receptor protein-tyrosine kinase"/>
    <property type="match status" value="1"/>
</dbReference>
<dbReference type="InParanoid" id="A0A0V1BY71"/>
<dbReference type="InterPro" id="IPR000719">
    <property type="entry name" value="Prot_kinase_dom"/>
</dbReference>
<evidence type="ECO:0000256" key="4">
    <source>
        <dbReference type="ARBA" id="ARBA00022692"/>
    </source>
</evidence>
<evidence type="ECO:0000259" key="23">
    <source>
        <dbReference type="PROSITE" id="PS50835"/>
    </source>
</evidence>
<keyword evidence="14" id="KW-0393">Immunoglobulin domain</keyword>
<dbReference type="PANTHER" id="PTHR24416:SF602">
    <property type="entry name" value="PROTEIN VER-1-RELATED"/>
    <property type="match status" value="1"/>
</dbReference>
<dbReference type="InterPro" id="IPR001245">
    <property type="entry name" value="Ser-Thr/Tyr_kinase_cat_dom"/>
</dbReference>
<feature type="active site" description="Proton acceptor" evidence="16">
    <location>
        <position position="1079"/>
    </location>
</feature>
<dbReference type="EMBL" id="JYDH01000005">
    <property type="protein sequence ID" value="KRY42005.1"/>
    <property type="molecule type" value="Genomic_DNA"/>
</dbReference>
<dbReference type="Proteomes" id="UP000054776">
    <property type="component" value="Unassembled WGS sequence"/>
</dbReference>